<evidence type="ECO:0000256" key="3">
    <source>
        <dbReference type="ARBA" id="ARBA00022801"/>
    </source>
</evidence>
<dbReference type="EMBL" id="CP045997">
    <property type="protein sequence ID" value="QHV94718.1"/>
    <property type="molecule type" value="Genomic_DNA"/>
</dbReference>
<proteinExistence type="inferred from homology"/>
<dbReference type="SUPFAM" id="SSF48208">
    <property type="entry name" value="Six-hairpin glycosidases"/>
    <property type="match status" value="1"/>
</dbReference>
<accession>A0A6P1VQM9</accession>
<dbReference type="CDD" id="cd02850">
    <property type="entry name" value="E_set_Cellulase_N"/>
    <property type="match status" value="1"/>
</dbReference>
<evidence type="ECO:0000256" key="5">
    <source>
        <dbReference type="ARBA" id="ARBA00023326"/>
    </source>
</evidence>
<dbReference type="Pfam" id="PF00759">
    <property type="entry name" value="Glyco_hydro_9"/>
    <property type="match status" value="1"/>
</dbReference>
<dbReference type="SUPFAM" id="SSF81296">
    <property type="entry name" value="E set domains"/>
    <property type="match status" value="1"/>
</dbReference>
<evidence type="ECO:0000259" key="7">
    <source>
        <dbReference type="Pfam" id="PF02927"/>
    </source>
</evidence>
<evidence type="ECO:0000256" key="1">
    <source>
        <dbReference type="ARBA" id="ARBA00007072"/>
    </source>
</evidence>
<dbReference type="InterPro" id="IPR050955">
    <property type="entry name" value="Plant_Biomass_Hydrol_Est"/>
</dbReference>
<dbReference type="InterPro" id="IPR000801">
    <property type="entry name" value="Esterase-like"/>
</dbReference>
<dbReference type="InterPro" id="IPR008928">
    <property type="entry name" value="6-hairpin_glycosidase_sf"/>
</dbReference>
<feature type="domain" description="Glycoside hydrolase family 9" evidence="6">
    <location>
        <begin position="461"/>
        <end position="937"/>
    </location>
</feature>
<dbReference type="InterPro" id="IPR001701">
    <property type="entry name" value="Glyco_hydro_9"/>
</dbReference>
<evidence type="ECO:0000313" key="8">
    <source>
        <dbReference type="EMBL" id="QHV94718.1"/>
    </source>
</evidence>
<comment type="similarity">
    <text evidence="1">Belongs to the glycosyl hydrolase 9 (cellulase E) family.</text>
</comment>
<dbReference type="InterPro" id="IPR013783">
    <property type="entry name" value="Ig-like_fold"/>
</dbReference>
<dbReference type="AlphaFoldDB" id="A0A6P1VQM9"/>
<organism evidence="8 9">
    <name type="scientific">Spirosoma endbachense</name>
    <dbReference type="NCBI Taxonomy" id="2666025"/>
    <lineage>
        <taxon>Bacteria</taxon>
        <taxon>Pseudomonadati</taxon>
        <taxon>Bacteroidota</taxon>
        <taxon>Cytophagia</taxon>
        <taxon>Cytophagales</taxon>
        <taxon>Cytophagaceae</taxon>
        <taxon>Spirosoma</taxon>
    </lineage>
</organism>
<dbReference type="GO" id="GO:0000272">
    <property type="term" value="P:polysaccharide catabolic process"/>
    <property type="evidence" value="ECO:0007669"/>
    <property type="project" value="UniProtKB-KW"/>
</dbReference>
<dbReference type="GO" id="GO:0008810">
    <property type="term" value="F:cellulase activity"/>
    <property type="evidence" value="ECO:0007669"/>
    <property type="project" value="InterPro"/>
</dbReference>
<dbReference type="Gene3D" id="1.50.10.10">
    <property type="match status" value="1"/>
</dbReference>
<dbReference type="InterPro" id="IPR012341">
    <property type="entry name" value="6hp_glycosidase-like_sf"/>
</dbReference>
<dbReference type="Proteomes" id="UP000464577">
    <property type="component" value="Chromosome"/>
</dbReference>
<keyword evidence="4" id="KW-0119">Carbohydrate metabolism</keyword>
<dbReference type="KEGG" id="senf:GJR95_06695"/>
<evidence type="ECO:0000313" key="9">
    <source>
        <dbReference type="Proteomes" id="UP000464577"/>
    </source>
</evidence>
<keyword evidence="5" id="KW-0624">Polysaccharide degradation</keyword>
<keyword evidence="9" id="KW-1185">Reference proteome</keyword>
<dbReference type="Pfam" id="PF02927">
    <property type="entry name" value="CelD_N"/>
    <property type="match status" value="1"/>
</dbReference>
<keyword evidence="2" id="KW-0732">Signal</keyword>
<dbReference type="Pfam" id="PF00756">
    <property type="entry name" value="Esterase"/>
    <property type="match status" value="1"/>
</dbReference>
<dbReference type="PANTHER" id="PTHR43037">
    <property type="entry name" value="UNNAMED PRODUCT-RELATED"/>
    <property type="match status" value="1"/>
</dbReference>
<evidence type="ECO:0000259" key="6">
    <source>
        <dbReference type="Pfam" id="PF00759"/>
    </source>
</evidence>
<name>A0A6P1VQM9_9BACT</name>
<dbReference type="InterPro" id="IPR014756">
    <property type="entry name" value="Ig_E-set"/>
</dbReference>
<sequence length="1011" mass="111195">MPFCHKERLKCRSIWRSYPIRTKSSGDSIVTKIYVCLSYFWRNPLIVMVSSTKVVYLVLLLLVVSMPTWAQGPVNGSGSLQSGGRTRTFRFHLPTGLPKDNLPVVLAYHGDGGNGASFQSYAGFDAIADAQNFIVVYPDAVTVGGSLQFNKYADNVPGFGATGDTNGPNPADPNAPDDVLFTSDLIDYLFQKYRINRNRVYVTGHSGGGFMCYFLSMALPNKIAAFAPVAASLWGKNSFLSSYFTAANYKPVPLMHIHSKGDPVVDPPIIPYPKTPGFVWPLSNYAYLDCGNGSTYTTSAVNPNVDSLTFCSSGKKVVLMMTKDASHGWSTLFNVPQTIWNFVKGYQLTTFPEFDNHLKVDQFGYLPLARKVAVISSPQTGYNASETFTPSTYYQIRRAADNSVVMRGSPTTWNSGTTHAQSGDKVWWFDFSQVQQAGSYFVYDSIRNKRSYTFEINNDVYNSVLKNAARVFFYQRSGLAKQTPYAAPPWTDGAAFLGAQQDTDCRLVTNTNVATTKNLRGGWFDAGDYNKYVPFTYGTMIDLLLAYEDNPVVWTDDFAIPESGNGVPDLLDEAKWELDWMLRMQQPDGSLLHKVSVTDFSAVSPPSADTHFRRYGAASTDATATGAAVLALAAIQFKSLSDPAKKRYGDTLQTAAINAYSWASTNPNVAFSNTGFQSVAATNDAHDRLARRVAAAAFLYGLTGNTTYRSFFDANYSQIHLIQWGYAYPFEATYQDALLYYARVSGATTSVKNAILTTYSTSIKTSNAENLPAYLSQTDAYRAFLDDRNYTWGSNETKAHQGNMFFAMNTYKLDGGNKTNYQDAGMGFVHYLHGVNPTAYCYLTNMGVAGAEFSAPTMYHSWFGDGTAFDFNPPPGYLMGGANPTYTPDAAYSGPVISPPQNQPVQKSYKAWNTSYPENSWELNEPAIYSQAAYLRLLSQSMCYTDVVTSVKSGNWNDSSTWSCGRIPTATDKVVIQKNNTISVAGTVQAKSVTLRGTITYASGGKLQLGN</sequence>
<dbReference type="InterPro" id="IPR029058">
    <property type="entry name" value="AB_hydrolase_fold"/>
</dbReference>
<reference evidence="8 9" key="1">
    <citation type="submission" date="2019-11" db="EMBL/GenBank/DDBJ databases">
        <title>Spirosoma endbachense sp. nov., isolated from a natural salt meadow.</title>
        <authorList>
            <person name="Rojas J."/>
            <person name="Ambika Manirajan B."/>
            <person name="Ratering S."/>
            <person name="Suarez C."/>
            <person name="Geissler-Plaum R."/>
            <person name="Schnell S."/>
        </authorList>
    </citation>
    <scope>NUCLEOTIDE SEQUENCE [LARGE SCALE GENOMIC DNA]</scope>
    <source>
        <strain evidence="8 9">I-24</strain>
    </source>
</reference>
<evidence type="ECO:0000256" key="4">
    <source>
        <dbReference type="ARBA" id="ARBA00023277"/>
    </source>
</evidence>
<protein>
    <submittedName>
        <fullName evidence="8">Uncharacterized protein</fullName>
    </submittedName>
</protein>
<dbReference type="InterPro" id="IPR004197">
    <property type="entry name" value="Cellulase_Ig-like"/>
</dbReference>
<feature type="domain" description="Cellulase Ig-like" evidence="7">
    <location>
        <begin position="356"/>
        <end position="442"/>
    </location>
</feature>
<keyword evidence="3" id="KW-0378">Hydrolase</keyword>
<dbReference type="SUPFAM" id="SSF53474">
    <property type="entry name" value="alpha/beta-Hydrolases"/>
    <property type="match status" value="1"/>
</dbReference>
<dbReference type="PANTHER" id="PTHR43037:SF5">
    <property type="entry name" value="FERULOYL ESTERASE"/>
    <property type="match status" value="1"/>
</dbReference>
<evidence type="ECO:0000256" key="2">
    <source>
        <dbReference type="ARBA" id="ARBA00022729"/>
    </source>
</evidence>
<dbReference type="Gene3D" id="3.40.50.1820">
    <property type="entry name" value="alpha/beta hydrolase"/>
    <property type="match status" value="1"/>
</dbReference>
<gene>
    <name evidence="8" type="ORF">GJR95_06695</name>
</gene>
<dbReference type="Gene3D" id="2.60.40.10">
    <property type="entry name" value="Immunoglobulins"/>
    <property type="match status" value="1"/>
</dbReference>